<dbReference type="InterPro" id="IPR000873">
    <property type="entry name" value="AMP-dep_synth/lig_dom"/>
</dbReference>
<dbReference type="GO" id="GO:0031177">
    <property type="term" value="F:phosphopantetheine binding"/>
    <property type="evidence" value="ECO:0007669"/>
    <property type="project" value="InterPro"/>
</dbReference>
<dbReference type="Gene3D" id="3.40.50.1820">
    <property type="entry name" value="alpha/beta hydrolase"/>
    <property type="match status" value="1"/>
</dbReference>
<name>A0A6G9GSZ8_9ACTN</name>
<dbReference type="InterPro" id="IPR029058">
    <property type="entry name" value="AB_hydrolase_fold"/>
</dbReference>
<dbReference type="InterPro" id="IPR020845">
    <property type="entry name" value="AMP-binding_CS"/>
</dbReference>
<dbReference type="InterPro" id="IPR025110">
    <property type="entry name" value="AMP-bd_C"/>
</dbReference>
<dbReference type="GO" id="GO:0008610">
    <property type="term" value="P:lipid biosynthetic process"/>
    <property type="evidence" value="ECO:0007669"/>
    <property type="project" value="UniProtKB-ARBA"/>
</dbReference>
<dbReference type="InterPro" id="IPR020806">
    <property type="entry name" value="PKS_PP-bd"/>
</dbReference>
<dbReference type="InterPro" id="IPR009081">
    <property type="entry name" value="PP-bd_ACP"/>
</dbReference>
<dbReference type="Gene3D" id="3.30.300.30">
    <property type="match status" value="1"/>
</dbReference>
<dbReference type="SUPFAM" id="SSF56801">
    <property type="entry name" value="Acetyl-CoA synthetase-like"/>
    <property type="match status" value="1"/>
</dbReference>
<dbReference type="Pfam" id="PF00550">
    <property type="entry name" value="PP-binding"/>
    <property type="match status" value="1"/>
</dbReference>
<dbReference type="GO" id="GO:0005829">
    <property type="term" value="C:cytosol"/>
    <property type="evidence" value="ECO:0007669"/>
    <property type="project" value="TreeGrafter"/>
</dbReference>
<organism evidence="6 7">
    <name type="scientific">Streptomyces liangshanensis</name>
    <dbReference type="NCBI Taxonomy" id="2717324"/>
    <lineage>
        <taxon>Bacteria</taxon>
        <taxon>Bacillati</taxon>
        <taxon>Actinomycetota</taxon>
        <taxon>Actinomycetes</taxon>
        <taxon>Kitasatosporales</taxon>
        <taxon>Streptomycetaceae</taxon>
        <taxon>Streptomyces</taxon>
    </lineage>
</organism>
<dbReference type="InterPro" id="IPR001242">
    <property type="entry name" value="Condensation_dom"/>
</dbReference>
<dbReference type="PROSITE" id="PS00455">
    <property type="entry name" value="AMP_BINDING"/>
    <property type="match status" value="1"/>
</dbReference>
<dbReference type="SMART" id="SM00823">
    <property type="entry name" value="PKS_PP"/>
    <property type="match status" value="1"/>
</dbReference>
<dbReference type="GO" id="GO:0017000">
    <property type="term" value="P:antibiotic biosynthetic process"/>
    <property type="evidence" value="ECO:0007669"/>
    <property type="project" value="UniProtKB-ARBA"/>
</dbReference>
<dbReference type="InterPro" id="IPR036736">
    <property type="entry name" value="ACP-like_sf"/>
</dbReference>
<dbReference type="Gene3D" id="2.30.38.10">
    <property type="entry name" value="Luciferase, Domain 3"/>
    <property type="match status" value="1"/>
</dbReference>
<dbReference type="InterPro" id="IPR006162">
    <property type="entry name" value="Ppantetheine_attach_site"/>
</dbReference>
<dbReference type="SUPFAM" id="SSF52777">
    <property type="entry name" value="CoA-dependent acyltransferases"/>
    <property type="match status" value="2"/>
</dbReference>
<evidence type="ECO:0000256" key="2">
    <source>
        <dbReference type="ARBA" id="ARBA00022450"/>
    </source>
</evidence>
<dbReference type="Proteomes" id="UP000501179">
    <property type="component" value="Chromosome"/>
</dbReference>
<feature type="domain" description="Carrier" evidence="5">
    <location>
        <begin position="985"/>
        <end position="1060"/>
    </location>
</feature>
<dbReference type="EMBL" id="CP050177">
    <property type="protein sequence ID" value="QIQ01320.1"/>
    <property type="molecule type" value="Genomic_DNA"/>
</dbReference>
<keyword evidence="3" id="KW-0597">Phosphoprotein</keyword>
<evidence type="ECO:0000256" key="3">
    <source>
        <dbReference type="ARBA" id="ARBA00022553"/>
    </source>
</evidence>
<dbReference type="PANTHER" id="PTHR45527:SF1">
    <property type="entry name" value="FATTY ACID SYNTHASE"/>
    <property type="match status" value="1"/>
</dbReference>
<evidence type="ECO:0000313" key="6">
    <source>
        <dbReference type="EMBL" id="QIQ01320.1"/>
    </source>
</evidence>
<dbReference type="GO" id="GO:0003824">
    <property type="term" value="F:catalytic activity"/>
    <property type="evidence" value="ECO:0007669"/>
    <property type="project" value="InterPro"/>
</dbReference>
<evidence type="ECO:0000256" key="1">
    <source>
        <dbReference type="ARBA" id="ARBA00001957"/>
    </source>
</evidence>
<proteinExistence type="predicted"/>
<comment type="cofactor">
    <cofactor evidence="1">
        <name>pantetheine 4'-phosphate</name>
        <dbReference type="ChEBI" id="CHEBI:47942"/>
    </cofactor>
</comment>
<dbReference type="NCBIfam" id="TIGR01733">
    <property type="entry name" value="AA-adenyl-dom"/>
    <property type="match status" value="1"/>
</dbReference>
<dbReference type="CDD" id="cd19543">
    <property type="entry name" value="DCL_NRPS"/>
    <property type="match status" value="1"/>
</dbReference>
<dbReference type="InterPro" id="IPR023213">
    <property type="entry name" value="CAT-like_dom_sf"/>
</dbReference>
<protein>
    <submittedName>
        <fullName evidence="6">Amino acid adenylation domain-containing protein</fullName>
    </submittedName>
</protein>
<dbReference type="KEGG" id="slia:HA039_02550"/>
<dbReference type="PANTHER" id="PTHR45527">
    <property type="entry name" value="NONRIBOSOMAL PEPTIDE SYNTHETASE"/>
    <property type="match status" value="1"/>
</dbReference>
<evidence type="ECO:0000259" key="5">
    <source>
        <dbReference type="PROSITE" id="PS50075"/>
    </source>
</evidence>
<keyword evidence="7" id="KW-1185">Reference proteome</keyword>
<dbReference type="Gene3D" id="3.30.559.30">
    <property type="entry name" value="Nonribosomal peptide synthetase, condensation domain"/>
    <property type="match status" value="1"/>
</dbReference>
<feature type="region of interest" description="Disordered" evidence="4">
    <location>
        <begin position="1063"/>
        <end position="1092"/>
    </location>
</feature>
<dbReference type="FunFam" id="2.30.38.10:FF:000001">
    <property type="entry name" value="Non-ribosomal peptide synthetase PvdI"/>
    <property type="match status" value="1"/>
</dbReference>
<dbReference type="RefSeq" id="WP_167023084.1">
    <property type="nucleotide sequence ID" value="NZ_CP050177.1"/>
</dbReference>
<dbReference type="CDD" id="cd12117">
    <property type="entry name" value="A_NRPS_Srf_like"/>
    <property type="match status" value="1"/>
</dbReference>
<evidence type="ECO:0000256" key="4">
    <source>
        <dbReference type="SAM" id="MobiDB-lite"/>
    </source>
</evidence>
<dbReference type="Gene3D" id="3.30.559.10">
    <property type="entry name" value="Chloramphenicol acetyltransferase-like domain"/>
    <property type="match status" value="1"/>
</dbReference>
<evidence type="ECO:0000313" key="7">
    <source>
        <dbReference type="Proteomes" id="UP000501179"/>
    </source>
</evidence>
<feature type="compositionally biased region" description="Low complexity" evidence="4">
    <location>
        <begin position="1063"/>
        <end position="1072"/>
    </location>
</feature>
<dbReference type="Pfam" id="PF00668">
    <property type="entry name" value="Condensation"/>
    <property type="match status" value="1"/>
</dbReference>
<dbReference type="SUPFAM" id="SSF47336">
    <property type="entry name" value="ACP-like"/>
    <property type="match status" value="1"/>
</dbReference>
<dbReference type="InterPro" id="IPR045851">
    <property type="entry name" value="AMP-bd_C_sf"/>
</dbReference>
<dbReference type="InterPro" id="IPR001031">
    <property type="entry name" value="Thioesterase"/>
</dbReference>
<reference evidence="6 7" key="1">
    <citation type="submission" date="2020-03" db="EMBL/GenBank/DDBJ databases">
        <title>A novel species.</title>
        <authorList>
            <person name="Gao J."/>
        </authorList>
    </citation>
    <scope>NUCLEOTIDE SEQUENCE [LARGE SCALE GENOMIC DNA]</scope>
    <source>
        <strain evidence="6 7">QMT-12</strain>
    </source>
</reference>
<dbReference type="PROSITE" id="PS00012">
    <property type="entry name" value="PHOSPHOPANTETHEINE"/>
    <property type="match status" value="1"/>
</dbReference>
<dbReference type="Pfam" id="PF13193">
    <property type="entry name" value="AMP-binding_C"/>
    <property type="match status" value="1"/>
</dbReference>
<dbReference type="Pfam" id="PF00975">
    <property type="entry name" value="Thioesterase"/>
    <property type="match status" value="1"/>
</dbReference>
<dbReference type="GO" id="GO:0044550">
    <property type="term" value="P:secondary metabolite biosynthetic process"/>
    <property type="evidence" value="ECO:0007669"/>
    <property type="project" value="TreeGrafter"/>
</dbReference>
<sequence length="1353" mass="143491">MNARIADVLPLSPVQEGLLFHAARDTGGPDPYLVQARFLIGPAVTADALRAGVAALLDRHPNLRACFRHERLDRPVQVVPKAVRLPWTEVDLTGLGLDDVTARTEEALREDAALRFDLARPPLVRATFLRHDTGAELIVSFHHILLDGWSLPILERDLAALVAGRPLPPPVPYRDYLVWLGGQDQRRADAAWAESLHGLERPALLAPDGPDTAPDRTRIRLSTALTGTLTARAAEEGVTLNTLVQVAWALVLARLTGSRDLVFGAVVSGRPHDLPGVESMVGLFINTLPVRVRLRDGESAGELLRRVQDEQSRLLAHHHARVAEVQRAAGAGELFDSILAFENFPQSPASQDGPDSVRLVDVGDATHYPVTLAVVAEDRLLLSVSCRRGISATGVTRSVVRVLEQLAADPGRSAEDIDALPEAEHDRLLALAAGPSRTVAGPTTLTGGFAAQAARTPDAPAVDADGEILSYARLDAASDRLAGRLVRAGVAPGDTVALLLPRSAAVVVAQLAVLKAGACWLPLDPGQPPERLARLVQAAEPVLALTPRASSVRLPADLAVLDIEEDGSVPRDFAGPPAHPESAACVIYTSGSTGEPKGVVVPQRAITELAADGRFAGGAHRRVLFHNPYTFDASTYEVWVPLLNGGTVVVAPAEAVTPDLLKRVVPDRRVTALMLTPELLRTVAEIAPDALAGLSEVWAGGDVLAADTVRRVQEHCPGAVVVNGYGPTETTVFATAHTAHPTHPTHTAYLTHTAHTAHAPRPTADPVHTDTPADPGTVPIGRPLDNTRAHVLDAALRPMPAGATGELYLAGTGLAHGYLGRPAATAERFVADPYGPPGSRMYRTGDLARRTAGGVLEFAGRADDQVKVRGFRVEPAEVEVALAGCPGVARAVVGARCDAAGGKLLAAWLLLDEAGPESAEADTRDDRWNRTLARAREHAARHLPAHLVPSLWARVDHIPLTRHHKVDRAALPAPGPTGGRVTERAPRTARERELCALFGTVLGLPAVGPDTDFFTAGGHSLTALRLRSKIETVLDVRIPVSVLFDAPTPAALAARLDAPPAAAGRAPRIPLRSARRRTGPAAGSDDPSGNSLEPVLTLRAGGDRVPLFCVHPGLGLGWSFANLLPYLDPARPVHTLQSPALLTGVDRLPPSMGAMADLYVARLRAVRPHGPYLLLGRSFGGALAHEMAVRLRRAGEEVGMLAVVDAMPMPDTILGTPLDPVAVEDELLHILLQSHAPDLPVPPGPLDRARVFATVRRGGLDALTDPLLHTLVDAGTHHTRLVRNWSPTPYEGRVTLFSATRDTWPTPAEKKAAWHRVSAALDVHDLDCGHGHVLTPGPAAEIAAVLETALRGD</sequence>
<dbReference type="Pfam" id="PF00501">
    <property type="entry name" value="AMP-binding"/>
    <property type="match status" value="1"/>
</dbReference>
<dbReference type="InterPro" id="IPR010071">
    <property type="entry name" value="AA_adenyl_dom"/>
</dbReference>
<dbReference type="PROSITE" id="PS50075">
    <property type="entry name" value="CARRIER"/>
    <property type="match status" value="1"/>
</dbReference>
<dbReference type="Gene3D" id="3.40.50.980">
    <property type="match status" value="2"/>
</dbReference>
<accession>A0A6G9GSZ8</accession>
<dbReference type="SUPFAM" id="SSF53474">
    <property type="entry name" value="alpha/beta-Hydrolases"/>
    <property type="match status" value="1"/>
</dbReference>
<dbReference type="GO" id="GO:0043041">
    <property type="term" value="P:amino acid activation for nonribosomal peptide biosynthetic process"/>
    <property type="evidence" value="ECO:0007669"/>
    <property type="project" value="TreeGrafter"/>
</dbReference>
<gene>
    <name evidence="6" type="ORF">HA039_02550</name>
</gene>
<keyword evidence="2" id="KW-0596">Phosphopantetheine</keyword>